<organism evidence="3 4">
    <name type="scientific">Thalassomonas haliotis</name>
    <dbReference type="NCBI Taxonomy" id="485448"/>
    <lineage>
        <taxon>Bacteria</taxon>
        <taxon>Pseudomonadati</taxon>
        <taxon>Pseudomonadota</taxon>
        <taxon>Gammaproteobacteria</taxon>
        <taxon>Alteromonadales</taxon>
        <taxon>Colwelliaceae</taxon>
        <taxon>Thalassomonas</taxon>
    </lineage>
</organism>
<dbReference type="Gene3D" id="2.60.40.3340">
    <property type="entry name" value="Domain of unknown function DUF4426"/>
    <property type="match status" value="1"/>
</dbReference>
<evidence type="ECO:0000259" key="2">
    <source>
        <dbReference type="Pfam" id="PF14467"/>
    </source>
</evidence>
<dbReference type="EMBL" id="CP059693">
    <property type="protein sequence ID" value="WDE10671.1"/>
    <property type="molecule type" value="Genomic_DNA"/>
</dbReference>
<feature type="chain" id="PRO_5046565955" evidence="1">
    <location>
        <begin position="24"/>
        <end position="145"/>
    </location>
</feature>
<evidence type="ECO:0000313" key="3">
    <source>
        <dbReference type="EMBL" id="WDE10671.1"/>
    </source>
</evidence>
<evidence type="ECO:0000256" key="1">
    <source>
        <dbReference type="SAM" id="SignalP"/>
    </source>
</evidence>
<keyword evidence="4" id="KW-1185">Reference proteome</keyword>
<protein>
    <submittedName>
        <fullName evidence="3">DUF4426 domain-containing protein</fullName>
    </submittedName>
</protein>
<accession>A0ABY7VBI8</accession>
<evidence type="ECO:0000313" key="4">
    <source>
        <dbReference type="Proteomes" id="UP001215231"/>
    </source>
</evidence>
<feature type="signal peptide" evidence="1">
    <location>
        <begin position="1"/>
        <end position="23"/>
    </location>
</feature>
<dbReference type="Pfam" id="PF14467">
    <property type="entry name" value="DUF4426"/>
    <property type="match status" value="1"/>
</dbReference>
<feature type="domain" description="DUF4426" evidence="2">
    <location>
        <begin position="27"/>
        <end position="145"/>
    </location>
</feature>
<name>A0ABY7VBI8_9GAMM</name>
<sequence length="145" mass="16489">MNFFFRPLLCLLLGLVFASTANAENMKKIGNLDVHYMAIGATFLTPEIAKAYGIERSRYNGLVNISVLDNSQKNTPAKTVVMMGKARNDLGQIKSLEFREVKEGMAVYYLAQIKYSHEETIHFDIDIIDGSEKHKIKFSQKFYVD</sequence>
<proteinExistence type="predicted"/>
<dbReference type="InterPro" id="IPR025218">
    <property type="entry name" value="DUF4426"/>
</dbReference>
<dbReference type="RefSeq" id="WP_274050721.1">
    <property type="nucleotide sequence ID" value="NZ_CP059693.1"/>
</dbReference>
<gene>
    <name evidence="3" type="ORF">H3N35_20805</name>
</gene>
<dbReference type="Proteomes" id="UP001215231">
    <property type="component" value="Chromosome"/>
</dbReference>
<keyword evidence="1" id="KW-0732">Signal</keyword>
<reference evidence="3 4" key="1">
    <citation type="journal article" date="2022" name="Mar. Drugs">
        <title>Bioassay-Guided Fractionation Leads to the Detection of Cholic Acid Generated by the Rare Thalassomonas sp.</title>
        <authorList>
            <person name="Pheiffer F."/>
            <person name="Schneider Y.K."/>
            <person name="Hansen E.H."/>
            <person name="Andersen J.H."/>
            <person name="Isaksson J."/>
            <person name="Busche T."/>
            <person name="R C."/>
            <person name="Kalinowski J."/>
            <person name="Zyl L.V."/>
            <person name="Trindade M."/>
        </authorList>
    </citation>
    <scope>NUCLEOTIDE SEQUENCE [LARGE SCALE GENOMIC DNA]</scope>
    <source>
        <strain evidence="3 4">A5K-61T</strain>
    </source>
</reference>